<evidence type="ECO:0000313" key="3">
    <source>
        <dbReference type="EMBL" id="KAG9066220.1"/>
    </source>
</evidence>
<proteinExistence type="predicted"/>
<sequence length="523" mass="56108">MDWQTPPNLQSGVGRVRDQESRGLSRSKSSPNAGGGSTLPIRGKSRLPGPAGNLPRLSEEEKDQLFRSRGVPFRKDARIPDIASTSPNSSIKKKMKSVSQGPIDSMFASGAWEDMLKAQRLPEYKPSTLERVKGTNPLLQTTISDIETRQDTHRGKIPWLIAMIKDFTPSEIDAAVTLMDPSGEMRGTIHISVLEQYKNNEVRIGTVLVLNNVSVFSPTPVSHYLIITRLTTHPSTISGQYRATPSAWSSTPEDRESIRSSSQSTRKASQELRGDGGGASSQSTFQDQSQVKNRTSLLSSQEGVHRNGVSGRTTVVTQPKEVMFQSLRPTATETQTGQEDMMSTPMITLGAMTPSVDVFGGGGIGAGSGLKSLSSFAASPTLRKRSSQSRTSQRSNTSGSDPKSTPDAAAGHSQAKTILSPGARATASQESHHTEGDSFTGWPDDIQLDDNFDDLETGGPVTLPSKRGAPSASPVASRPRPLPPTATPSASVSAPRTIIHDDGNEDDLELLLDGFDESDLYDI</sequence>
<feature type="compositionally biased region" description="Low complexity" evidence="1">
    <location>
        <begin position="467"/>
        <end position="479"/>
    </location>
</feature>
<feature type="compositionally biased region" description="Acidic residues" evidence="1">
    <location>
        <begin position="446"/>
        <end position="456"/>
    </location>
</feature>
<evidence type="ECO:0000256" key="1">
    <source>
        <dbReference type="SAM" id="MobiDB-lite"/>
    </source>
</evidence>
<keyword evidence="4" id="KW-1185">Reference proteome</keyword>
<feature type="compositionally biased region" description="Polar residues" evidence="1">
    <location>
        <begin position="327"/>
        <end position="338"/>
    </location>
</feature>
<accession>A0A9P8BS59</accession>
<dbReference type="PANTHER" id="PTHR14523">
    <property type="entry name" value="UNCHARACTERIZED PROTEIN C17ORF53 HOMOLOG"/>
    <property type="match status" value="1"/>
</dbReference>
<name>A0A9P8BS59_9FUNG</name>
<dbReference type="Pfam" id="PF15072">
    <property type="entry name" value="HROB"/>
    <property type="match status" value="1"/>
</dbReference>
<dbReference type="EMBL" id="JAHRHY010000010">
    <property type="protein sequence ID" value="KAG9066220.1"/>
    <property type="molecule type" value="Genomic_DNA"/>
</dbReference>
<reference evidence="3" key="1">
    <citation type="submission" date="2021-06" db="EMBL/GenBank/DDBJ databases">
        <title>Genome Sequence of Mortierella hyaline Strain SCG-10, a Cold-Adapted, Nitrate-Reducing Fungus Isolated from Soil in Minnesota, USA.</title>
        <authorList>
            <person name="Aldossari N."/>
        </authorList>
    </citation>
    <scope>NUCLEOTIDE SEQUENCE</scope>
    <source>
        <strain evidence="3">SCG-10</strain>
    </source>
</reference>
<feature type="region of interest" description="Disordered" evidence="1">
    <location>
        <begin position="379"/>
        <end position="504"/>
    </location>
</feature>
<feature type="compositionally biased region" description="Low complexity" evidence="1">
    <location>
        <begin position="388"/>
        <end position="400"/>
    </location>
</feature>
<organism evidence="3 4">
    <name type="scientific">Linnemannia hyalina</name>
    <dbReference type="NCBI Taxonomy" id="64524"/>
    <lineage>
        <taxon>Eukaryota</taxon>
        <taxon>Fungi</taxon>
        <taxon>Fungi incertae sedis</taxon>
        <taxon>Mucoromycota</taxon>
        <taxon>Mortierellomycotina</taxon>
        <taxon>Mortierellomycetes</taxon>
        <taxon>Mortierellales</taxon>
        <taxon>Mortierellaceae</taxon>
        <taxon>Linnemannia</taxon>
    </lineage>
</organism>
<feature type="region of interest" description="Disordered" evidence="1">
    <location>
        <begin position="236"/>
        <end position="340"/>
    </location>
</feature>
<dbReference type="Proteomes" id="UP000707451">
    <property type="component" value="Unassembled WGS sequence"/>
</dbReference>
<dbReference type="InterPro" id="IPR058570">
    <property type="entry name" value="HROB_OB"/>
</dbReference>
<dbReference type="OrthoDB" id="21443at2759"/>
<feature type="region of interest" description="Disordered" evidence="1">
    <location>
        <begin position="1"/>
        <end position="95"/>
    </location>
</feature>
<feature type="compositionally biased region" description="Polar residues" evidence="1">
    <location>
        <begin position="280"/>
        <end position="302"/>
    </location>
</feature>
<comment type="caution">
    <text evidence="3">The sequence shown here is derived from an EMBL/GenBank/DDBJ whole genome shotgun (WGS) entry which is preliminary data.</text>
</comment>
<gene>
    <name evidence="3" type="ORF">KI688_001441</name>
</gene>
<feature type="compositionally biased region" description="Basic and acidic residues" evidence="1">
    <location>
        <begin position="57"/>
        <end position="66"/>
    </location>
</feature>
<feature type="compositionally biased region" description="Polar residues" evidence="1">
    <location>
        <begin position="236"/>
        <end position="251"/>
    </location>
</feature>
<feature type="domain" description="Homologous recombination OB-fold protein OB-fold" evidence="2">
    <location>
        <begin position="156"/>
        <end position="229"/>
    </location>
</feature>
<feature type="compositionally biased region" description="Polar residues" evidence="1">
    <location>
        <begin position="1"/>
        <end position="11"/>
    </location>
</feature>
<protein>
    <recommendedName>
        <fullName evidence="2">Homologous recombination OB-fold protein OB-fold domain-containing protein</fullName>
    </recommendedName>
</protein>
<evidence type="ECO:0000313" key="4">
    <source>
        <dbReference type="Proteomes" id="UP000707451"/>
    </source>
</evidence>
<evidence type="ECO:0000259" key="2">
    <source>
        <dbReference type="Pfam" id="PF15072"/>
    </source>
</evidence>
<dbReference type="AlphaFoldDB" id="A0A9P8BS59"/>
<dbReference type="InterPro" id="IPR028045">
    <property type="entry name" value="HROB"/>
</dbReference>
<dbReference type="GO" id="GO:0000725">
    <property type="term" value="P:recombinational repair"/>
    <property type="evidence" value="ECO:0007669"/>
    <property type="project" value="InterPro"/>
</dbReference>
<dbReference type="PANTHER" id="PTHR14523:SF1">
    <property type="entry name" value="HOMOLOGOUS RECOMBINATION OB-FOLD PROTEIN"/>
    <property type="match status" value="1"/>
</dbReference>